<dbReference type="EMBL" id="SGOE01000002">
    <property type="protein sequence ID" value="TRB07312.1"/>
    <property type="molecule type" value="Genomic_DNA"/>
</dbReference>
<gene>
    <name evidence="2" type="ORF">EXN61_09330</name>
</gene>
<accession>A0A546Y2T1</accession>
<protein>
    <submittedName>
        <fullName evidence="2">MFS transporter</fullName>
    </submittedName>
</protein>
<evidence type="ECO:0000313" key="2">
    <source>
        <dbReference type="EMBL" id="TRB07312.1"/>
    </source>
</evidence>
<evidence type="ECO:0000313" key="3">
    <source>
        <dbReference type="Proteomes" id="UP000317023"/>
    </source>
</evidence>
<dbReference type="AlphaFoldDB" id="A0A546Y2T1"/>
<comment type="caution">
    <text evidence="2">The sequence shown here is derived from an EMBL/GenBank/DDBJ whole genome shotgun (WGS) entry which is preliminary data.</text>
</comment>
<evidence type="ECO:0000256" key="1">
    <source>
        <dbReference type="SAM" id="Phobius"/>
    </source>
</evidence>
<keyword evidence="1" id="KW-0472">Membrane</keyword>
<dbReference type="Proteomes" id="UP000317023">
    <property type="component" value="Unassembled WGS sequence"/>
</dbReference>
<sequence>MSETGSRKSPWSISTWLSVVSLIFGSFALISSELLPMAMLTPMTAYLGVPEGAVGQAVTLTALLPYIQR</sequence>
<reference evidence="2 3" key="1">
    <citation type="journal article" date="2019" name="Appl. Microbiol. Biotechnol.">
        <title>Differential efficiency of wild type rhizogenic strains for rol gene transformation of plants.</title>
        <authorList>
            <person name="Desmet S."/>
            <person name="De Keyser E."/>
            <person name="Van Vaerenbergh J."/>
            <person name="Baeyen S."/>
            <person name="Van Huylenbroeck J."/>
            <person name="Geelen D."/>
            <person name="Dhooghe E."/>
        </authorList>
    </citation>
    <scope>NUCLEOTIDE SEQUENCE [LARGE SCALE GENOMIC DNA]</scope>
    <source>
        <strain evidence="2 3">MAFF210266</strain>
    </source>
</reference>
<organism evidence="2 3">
    <name type="scientific">Agrobacterium tumefaciens</name>
    <dbReference type="NCBI Taxonomy" id="358"/>
    <lineage>
        <taxon>Bacteria</taxon>
        <taxon>Pseudomonadati</taxon>
        <taxon>Pseudomonadota</taxon>
        <taxon>Alphaproteobacteria</taxon>
        <taxon>Hyphomicrobiales</taxon>
        <taxon>Rhizobiaceae</taxon>
        <taxon>Rhizobium/Agrobacterium group</taxon>
        <taxon>Agrobacterium</taxon>
        <taxon>Agrobacterium tumefaciens complex</taxon>
    </lineage>
</organism>
<feature type="transmembrane region" description="Helical" evidence="1">
    <location>
        <begin position="43"/>
        <end position="67"/>
    </location>
</feature>
<dbReference type="RefSeq" id="WP_142856205.1">
    <property type="nucleotide sequence ID" value="NZ_CP048552.1"/>
</dbReference>
<keyword evidence="1" id="KW-0812">Transmembrane</keyword>
<proteinExistence type="predicted"/>
<name>A0A546Y2T1_AGRTU</name>
<feature type="transmembrane region" description="Helical" evidence="1">
    <location>
        <begin position="12"/>
        <end position="31"/>
    </location>
</feature>
<keyword evidence="1" id="KW-1133">Transmembrane helix</keyword>